<evidence type="ECO:0000313" key="1">
    <source>
        <dbReference type="EMBL" id="KAJ8634382.1"/>
    </source>
</evidence>
<organism evidence="1 2">
    <name type="scientific">Persea americana</name>
    <name type="common">Avocado</name>
    <dbReference type="NCBI Taxonomy" id="3435"/>
    <lineage>
        <taxon>Eukaryota</taxon>
        <taxon>Viridiplantae</taxon>
        <taxon>Streptophyta</taxon>
        <taxon>Embryophyta</taxon>
        <taxon>Tracheophyta</taxon>
        <taxon>Spermatophyta</taxon>
        <taxon>Magnoliopsida</taxon>
        <taxon>Magnoliidae</taxon>
        <taxon>Laurales</taxon>
        <taxon>Lauraceae</taxon>
        <taxon>Persea</taxon>
    </lineage>
</organism>
<keyword evidence="2" id="KW-1185">Reference proteome</keyword>
<gene>
    <name evidence="1" type="ORF">MRB53_027718</name>
</gene>
<protein>
    <submittedName>
        <fullName evidence="1">Uncharacterized protein</fullName>
    </submittedName>
</protein>
<sequence>MATTRPTTFFILYFLFFSTFLTDFLQPGFAADDKTDPILQLNFNSFTKPPTQGVSRGELRRWKNRNSRRLMIGSTAPTCTYNECRGCRYKCKAEQIPVDANDPINSAYHYKCVCHSLFLEATPILNVKPHPTEFDSSQDKAKKATKASFSPALGELKDRIQLKETQLGIDHCLLRVVKCNFIADHLKTLFSRAFGVSRGRCRYNSNFIISGETFMFFNKVLKGNKREIIQMGVPIFGSIREDMTKEEREKTIDSPLHSQGSKEATLEKLKFHFVVCLLLLHEMGRNKQTDDKKRVEEVLQILKKQAPLTVKQEKSCNDACVERFLKSKGDNVKKAAKHLRSCLSWRESIGGAQRLLMQHKGVCFFANCICLSVVEVDLVGGYYDAGDNVKFGLPMAFTITMMSS</sequence>
<name>A0ACC2LMR5_PERAE</name>
<dbReference type="EMBL" id="CM056816">
    <property type="protein sequence ID" value="KAJ8634382.1"/>
    <property type="molecule type" value="Genomic_DNA"/>
</dbReference>
<accession>A0ACC2LMR5</accession>
<dbReference type="Proteomes" id="UP001234297">
    <property type="component" value="Chromosome 8"/>
</dbReference>
<evidence type="ECO:0000313" key="2">
    <source>
        <dbReference type="Proteomes" id="UP001234297"/>
    </source>
</evidence>
<reference evidence="1 2" key="1">
    <citation type="journal article" date="2022" name="Hortic Res">
        <title>A haplotype resolved chromosomal level avocado genome allows analysis of novel avocado genes.</title>
        <authorList>
            <person name="Nath O."/>
            <person name="Fletcher S.J."/>
            <person name="Hayward A."/>
            <person name="Shaw L.M."/>
            <person name="Masouleh A.K."/>
            <person name="Furtado A."/>
            <person name="Henry R.J."/>
            <person name="Mitter N."/>
        </authorList>
    </citation>
    <scope>NUCLEOTIDE SEQUENCE [LARGE SCALE GENOMIC DNA]</scope>
    <source>
        <strain evidence="2">cv. Hass</strain>
    </source>
</reference>
<proteinExistence type="predicted"/>
<comment type="caution">
    <text evidence="1">The sequence shown here is derived from an EMBL/GenBank/DDBJ whole genome shotgun (WGS) entry which is preliminary data.</text>
</comment>